<dbReference type="GO" id="GO:0009507">
    <property type="term" value="C:chloroplast"/>
    <property type="evidence" value="ECO:0007669"/>
    <property type="project" value="TreeGrafter"/>
</dbReference>
<geneLocation type="chloroplast" evidence="12"/>
<keyword evidence="10" id="KW-0521">NADP</keyword>
<dbReference type="AlphaFoldDB" id="A0A6M8YKG7"/>
<dbReference type="Pfam" id="PF00507">
    <property type="entry name" value="Oxidored_q4"/>
    <property type="match status" value="1"/>
</dbReference>
<evidence type="ECO:0000313" key="12">
    <source>
        <dbReference type="EMBL" id="QKK41954.1"/>
    </source>
</evidence>
<dbReference type="EC" id="7.1.1.-" evidence="10"/>
<keyword evidence="5 11" id="KW-0812">Transmembrane</keyword>
<dbReference type="GeneID" id="56048438"/>
<keyword evidence="12" id="KW-0150">Chloroplast</keyword>
<dbReference type="PANTHER" id="PTHR11058:SF9">
    <property type="entry name" value="NADH-UBIQUINONE OXIDOREDUCTASE CHAIN 3"/>
    <property type="match status" value="1"/>
</dbReference>
<dbReference type="GO" id="GO:0030964">
    <property type="term" value="C:NADH dehydrogenase complex"/>
    <property type="evidence" value="ECO:0007669"/>
    <property type="project" value="TreeGrafter"/>
</dbReference>
<comment type="similarity">
    <text evidence="3 10">Belongs to the complex I subunit 3 family.</text>
</comment>
<keyword evidence="7 11" id="KW-1133">Transmembrane helix</keyword>
<comment type="catalytic activity">
    <reaction evidence="10">
        <text>a plastoquinone + NADH + (n+1) H(+)(in) = a plastoquinol + NAD(+) + n H(+)(out)</text>
        <dbReference type="Rhea" id="RHEA:42608"/>
        <dbReference type="Rhea" id="RHEA-COMP:9561"/>
        <dbReference type="Rhea" id="RHEA-COMP:9562"/>
        <dbReference type="ChEBI" id="CHEBI:15378"/>
        <dbReference type="ChEBI" id="CHEBI:17757"/>
        <dbReference type="ChEBI" id="CHEBI:57540"/>
        <dbReference type="ChEBI" id="CHEBI:57945"/>
        <dbReference type="ChEBI" id="CHEBI:62192"/>
    </reaction>
</comment>
<keyword evidence="4" id="KW-0813">Transport</keyword>
<evidence type="ECO:0000256" key="6">
    <source>
        <dbReference type="ARBA" id="ARBA00022967"/>
    </source>
</evidence>
<feature type="transmembrane region" description="Helical" evidence="11">
    <location>
        <begin position="12"/>
        <end position="34"/>
    </location>
</feature>
<evidence type="ECO:0000256" key="4">
    <source>
        <dbReference type="ARBA" id="ARBA00022448"/>
    </source>
</evidence>
<proteinExistence type="inferred from homology"/>
<dbReference type="RefSeq" id="YP_009895495.1">
    <property type="nucleotide sequence ID" value="NC_049632.1"/>
</dbReference>
<evidence type="ECO:0000256" key="3">
    <source>
        <dbReference type="ARBA" id="ARBA00008472"/>
    </source>
</evidence>
<keyword evidence="8 11" id="KW-0472">Membrane</keyword>
<dbReference type="Gene3D" id="1.20.58.1610">
    <property type="entry name" value="NADH:ubiquinone/plastoquinone oxidoreductase, chain 3"/>
    <property type="match status" value="1"/>
</dbReference>
<dbReference type="PANTHER" id="PTHR11058">
    <property type="entry name" value="NADH-UBIQUINONE OXIDOREDUCTASE CHAIN 3"/>
    <property type="match status" value="1"/>
</dbReference>
<keyword evidence="10" id="KW-0874">Quinone</keyword>
<protein>
    <recommendedName>
        <fullName evidence="10">NAD(P)H-quinone oxidoreductase subunit 3</fullName>
        <ecNumber evidence="10">7.1.1.-</ecNumber>
    </recommendedName>
</protein>
<evidence type="ECO:0000256" key="1">
    <source>
        <dbReference type="ARBA" id="ARBA00003257"/>
    </source>
</evidence>
<dbReference type="InterPro" id="IPR038430">
    <property type="entry name" value="NDAH_ubi_oxred_su3_sf"/>
</dbReference>
<comment type="function">
    <text evidence="1">Core subunit of the mitochondrial membrane respiratory chain NADH dehydrogenase (Complex I) that is believed to belong to the minimal assembly required for catalysis. Complex I functions in the transfer of electrons from NADH to the respiratory chain. The immediate electron acceptor for the enzyme is believed to be ubiquinone.</text>
</comment>
<comment type="subcellular location">
    <subcellularLocation>
        <location evidence="2">Membrane</location>
    </subcellularLocation>
</comment>
<keyword evidence="10" id="KW-0618">Plastoquinone</keyword>
<name>A0A6M8YKG7_9BRAS</name>
<keyword evidence="10" id="KW-0520">NAD</keyword>
<keyword evidence="6 10" id="KW-1278">Translocase</keyword>
<keyword evidence="12" id="KW-0934">Plastid</keyword>
<organism evidence="12">
    <name type="scientific">Diptychocarpus strictus</name>
    <dbReference type="NCBI Taxonomy" id="359840"/>
    <lineage>
        <taxon>Eukaryota</taxon>
        <taxon>Viridiplantae</taxon>
        <taxon>Streptophyta</taxon>
        <taxon>Embryophyta</taxon>
        <taxon>Tracheophyta</taxon>
        <taxon>Spermatophyta</taxon>
        <taxon>Magnoliopsida</taxon>
        <taxon>eudicotyledons</taxon>
        <taxon>Gunneridae</taxon>
        <taxon>Pentapetalae</taxon>
        <taxon>rosids</taxon>
        <taxon>malvids</taxon>
        <taxon>Brassicales</taxon>
        <taxon>Brassicaceae</taxon>
        <taxon>Chorisporeae</taxon>
        <taxon>Diptychocarpus</taxon>
    </lineage>
</organism>
<dbReference type="EMBL" id="MK637708">
    <property type="protein sequence ID" value="QKK41954.1"/>
    <property type="molecule type" value="Genomic_DNA"/>
</dbReference>
<dbReference type="InterPro" id="IPR000440">
    <property type="entry name" value="NADH_UbQ/plastoQ_OxRdtase_su3"/>
</dbReference>
<dbReference type="GO" id="GO:0008137">
    <property type="term" value="F:NADH dehydrogenase (ubiquinone) activity"/>
    <property type="evidence" value="ECO:0007669"/>
    <property type="project" value="UniProtKB-EC"/>
</dbReference>
<evidence type="ECO:0000256" key="2">
    <source>
        <dbReference type="ARBA" id="ARBA00004370"/>
    </source>
</evidence>
<evidence type="ECO:0000256" key="9">
    <source>
        <dbReference type="ARBA" id="ARBA00049551"/>
    </source>
</evidence>
<comment type="catalytic activity">
    <reaction evidence="9">
        <text>a ubiquinone + NADH + 5 H(+)(in) = a ubiquinol + NAD(+) + 4 H(+)(out)</text>
        <dbReference type="Rhea" id="RHEA:29091"/>
        <dbReference type="Rhea" id="RHEA-COMP:9565"/>
        <dbReference type="Rhea" id="RHEA-COMP:9566"/>
        <dbReference type="ChEBI" id="CHEBI:15378"/>
        <dbReference type="ChEBI" id="CHEBI:16389"/>
        <dbReference type="ChEBI" id="CHEBI:17976"/>
        <dbReference type="ChEBI" id="CHEBI:57540"/>
        <dbReference type="ChEBI" id="CHEBI:57945"/>
        <dbReference type="EC" id="7.1.1.2"/>
    </reaction>
</comment>
<gene>
    <name evidence="12" type="primary">ndhC</name>
</gene>
<dbReference type="GO" id="GO:0048038">
    <property type="term" value="F:quinone binding"/>
    <property type="evidence" value="ECO:0007669"/>
    <property type="project" value="UniProtKB-KW"/>
</dbReference>
<evidence type="ECO:0000256" key="5">
    <source>
        <dbReference type="ARBA" id="ARBA00022692"/>
    </source>
</evidence>
<sequence length="70" mass="8110">MFLLYEYDIFWAFLIMSSAIPVLAFLISGVLSPIRKGPEKLSSYESGIEPIGDAWLQFRIRYSIFPPFFL</sequence>
<comment type="catalytic activity">
    <reaction evidence="10">
        <text>a plastoquinone + NADPH + (n+1) H(+)(in) = a plastoquinol + NADP(+) + n H(+)(out)</text>
        <dbReference type="Rhea" id="RHEA:42612"/>
        <dbReference type="Rhea" id="RHEA-COMP:9561"/>
        <dbReference type="Rhea" id="RHEA-COMP:9562"/>
        <dbReference type="ChEBI" id="CHEBI:15378"/>
        <dbReference type="ChEBI" id="CHEBI:17757"/>
        <dbReference type="ChEBI" id="CHEBI:57783"/>
        <dbReference type="ChEBI" id="CHEBI:58349"/>
        <dbReference type="ChEBI" id="CHEBI:62192"/>
    </reaction>
</comment>
<accession>A0A6M8YKG7</accession>
<evidence type="ECO:0000256" key="7">
    <source>
        <dbReference type="ARBA" id="ARBA00022989"/>
    </source>
</evidence>
<evidence type="ECO:0000256" key="8">
    <source>
        <dbReference type="ARBA" id="ARBA00023136"/>
    </source>
</evidence>
<reference evidence="12" key="1">
    <citation type="submission" date="2019-03" db="EMBL/GenBank/DDBJ databases">
        <authorList>
            <person name="Rigault P."/>
            <person name="Hohmann N."/>
            <person name="Wolf E."/>
            <person name="Koch M."/>
        </authorList>
    </citation>
    <scope>NUCLEOTIDE SEQUENCE</scope>
</reference>
<evidence type="ECO:0000256" key="11">
    <source>
        <dbReference type="SAM" id="Phobius"/>
    </source>
</evidence>
<evidence type="ECO:0000256" key="10">
    <source>
        <dbReference type="RuleBase" id="RU003641"/>
    </source>
</evidence>